<sequence length="86" mass="9140">MDGNGNVGLIFTKADLKEVLEEVAKYKGQNAKGSIQEWPTFVTGVGEGLLKGLKKKPAHKSSKAGQLIAAGNTADANDILTIKTWK</sequence>
<proteinExistence type="predicted"/>
<organism evidence="1 2">
    <name type="scientific">Tanacetum coccineum</name>
    <dbReference type="NCBI Taxonomy" id="301880"/>
    <lineage>
        <taxon>Eukaryota</taxon>
        <taxon>Viridiplantae</taxon>
        <taxon>Streptophyta</taxon>
        <taxon>Embryophyta</taxon>
        <taxon>Tracheophyta</taxon>
        <taxon>Spermatophyta</taxon>
        <taxon>Magnoliopsida</taxon>
        <taxon>eudicotyledons</taxon>
        <taxon>Gunneridae</taxon>
        <taxon>Pentapetalae</taxon>
        <taxon>asterids</taxon>
        <taxon>campanulids</taxon>
        <taxon>Asterales</taxon>
        <taxon>Asteraceae</taxon>
        <taxon>Asteroideae</taxon>
        <taxon>Anthemideae</taxon>
        <taxon>Anthemidinae</taxon>
        <taxon>Tanacetum</taxon>
    </lineage>
</organism>
<gene>
    <name evidence="1" type="ORF">Tco_1005201</name>
</gene>
<reference evidence="1" key="1">
    <citation type="journal article" date="2022" name="Int. J. Mol. Sci.">
        <title>Draft Genome of Tanacetum Coccineum: Genomic Comparison of Closely Related Tanacetum-Family Plants.</title>
        <authorList>
            <person name="Yamashiro T."/>
            <person name="Shiraishi A."/>
            <person name="Nakayama K."/>
            <person name="Satake H."/>
        </authorList>
    </citation>
    <scope>NUCLEOTIDE SEQUENCE</scope>
</reference>
<keyword evidence="2" id="KW-1185">Reference proteome</keyword>
<protein>
    <submittedName>
        <fullName evidence="1">Uncharacterized protein</fullName>
    </submittedName>
</protein>
<accession>A0ABQ5FFG3</accession>
<evidence type="ECO:0000313" key="2">
    <source>
        <dbReference type="Proteomes" id="UP001151760"/>
    </source>
</evidence>
<comment type="caution">
    <text evidence="1">The sequence shown here is derived from an EMBL/GenBank/DDBJ whole genome shotgun (WGS) entry which is preliminary data.</text>
</comment>
<dbReference type="EMBL" id="BQNB010017308">
    <property type="protein sequence ID" value="GJT61668.1"/>
    <property type="molecule type" value="Genomic_DNA"/>
</dbReference>
<reference evidence="1" key="2">
    <citation type="submission" date="2022-01" db="EMBL/GenBank/DDBJ databases">
        <authorList>
            <person name="Yamashiro T."/>
            <person name="Shiraishi A."/>
            <person name="Satake H."/>
            <person name="Nakayama K."/>
        </authorList>
    </citation>
    <scope>NUCLEOTIDE SEQUENCE</scope>
</reference>
<dbReference type="Proteomes" id="UP001151760">
    <property type="component" value="Unassembled WGS sequence"/>
</dbReference>
<name>A0ABQ5FFG3_9ASTR</name>
<evidence type="ECO:0000313" key="1">
    <source>
        <dbReference type="EMBL" id="GJT61668.1"/>
    </source>
</evidence>